<dbReference type="Gene3D" id="2.30.130.40">
    <property type="entry name" value="LON domain-like"/>
    <property type="match status" value="1"/>
</dbReference>
<keyword evidence="16" id="KW-1185">Reference proteome</keyword>
<name>B3RRH9_TRIAD</name>
<evidence type="ECO:0000313" key="15">
    <source>
        <dbReference type="EMBL" id="EDV26348.1"/>
    </source>
</evidence>
<dbReference type="GO" id="GO:0043161">
    <property type="term" value="P:proteasome-mediated ubiquitin-dependent protein catabolic process"/>
    <property type="evidence" value="ECO:0000318"/>
    <property type="project" value="GO_Central"/>
</dbReference>
<dbReference type="AlphaFoldDB" id="B3RRH9"/>
<evidence type="ECO:0000259" key="14">
    <source>
        <dbReference type="PROSITE" id="PS51788"/>
    </source>
</evidence>
<comment type="function">
    <text evidence="10">Substrate recognition component of a DCX (DDB1-CUL4-X-box) E3 protein ligase complex that mediates the ubiquitination and subsequent proteasomal degradation of target proteins. Has an essential role in mediating growth by negatively regulating insulin signaling. It also has a role in maintaining presynaptic function in the neuromuscular junction synapses of third-instar larvae.</text>
</comment>
<feature type="domain" description="Lon N-terminal" evidence="13">
    <location>
        <begin position="108"/>
        <end position="328"/>
    </location>
</feature>
<dbReference type="HOGENOM" id="CLU_025648_1_0_1"/>
<keyword evidence="7" id="KW-0862">Zinc</keyword>
<dbReference type="STRING" id="10228.B3RRH9"/>
<dbReference type="InterPro" id="IPR046336">
    <property type="entry name" value="Lon_prtase_N_sf"/>
</dbReference>
<feature type="compositionally biased region" description="Acidic residues" evidence="12">
    <location>
        <begin position="52"/>
        <end position="71"/>
    </location>
</feature>
<dbReference type="PROSITE" id="PS51787">
    <property type="entry name" value="LON_N"/>
    <property type="match status" value="1"/>
</dbReference>
<dbReference type="Gene3D" id="1.20.58.1480">
    <property type="match status" value="1"/>
</dbReference>
<dbReference type="OrthoDB" id="267517at2759"/>
<dbReference type="InParanoid" id="B3RRH9"/>
<keyword evidence="6" id="KW-0833">Ubl conjugation pathway</keyword>
<dbReference type="InterPro" id="IPR004910">
    <property type="entry name" value="Yippee/Mis18/Cereblon"/>
</dbReference>
<dbReference type="UniPathway" id="UPA00143"/>
<evidence type="ECO:0000256" key="10">
    <source>
        <dbReference type="ARBA" id="ARBA00046075"/>
    </source>
</evidence>
<dbReference type="InterPro" id="IPR015947">
    <property type="entry name" value="PUA-like_sf"/>
</dbReference>
<dbReference type="InterPro" id="IPR034750">
    <property type="entry name" value="CULT"/>
</dbReference>
<feature type="domain" description="CULT" evidence="14">
    <location>
        <begin position="327"/>
        <end position="434"/>
    </location>
</feature>
<dbReference type="GO" id="GO:0031464">
    <property type="term" value="C:Cul4A-RING E3 ubiquitin ligase complex"/>
    <property type="evidence" value="ECO:0000318"/>
    <property type="project" value="GO_Central"/>
</dbReference>
<feature type="compositionally biased region" description="Acidic residues" evidence="12">
    <location>
        <begin position="22"/>
        <end position="45"/>
    </location>
</feature>
<comment type="pathway">
    <text evidence="2">Protein modification; protein ubiquitination.</text>
</comment>
<dbReference type="GeneID" id="6751559"/>
<dbReference type="GO" id="GO:0016567">
    <property type="term" value="P:protein ubiquitination"/>
    <property type="evidence" value="ECO:0007669"/>
    <property type="project" value="UniProtKB-UniPathway"/>
</dbReference>
<evidence type="ECO:0000256" key="12">
    <source>
        <dbReference type="SAM" id="MobiDB-lite"/>
    </source>
</evidence>
<dbReference type="OMA" id="AYQMYDS"/>
<sequence length="441" mass="50293">MADEENNHDDIEIAEPSTSDESISDDESDDEEFDDAVDDWGDIDIVEVAGEHDDDEQDTSQESQQDDDDDSNDHNFDPSLPVHHQYLGSNLEEFTGRTVFEEDQVIQLPILRLPSLVLFPGEMLPLHFYMPNQVNMVRNLFRTNRTLGVVNLKHSNQQCRYGTTAEIISVHADELEGGISVKSIGRQRFYIKSTRRQSDGILLANVEIMKESSQSAIQNQSYARRKGFVISKPGCRNRALSTYKNLSPHPSWLYEMYNEDILIQRIKKELLQWNNAFNLSNLPDEPTRFSYKLANGLPLDDNIRVELLTLNCTVYRLQKELDLICRYTMLSCSTCQSPITDKKNIFSMSMNGPMSSFVNPGGYVHDTFTVRKVSNIVTIGQKSLQYSWFPGYAWTIAQCSSCHQHMGWKFTATKHSLNPKQFYGLTRSSVQPVITLDSTTV</sequence>
<evidence type="ECO:0000256" key="5">
    <source>
        <dbReference type="ARBA" id="ARBA00022723"/>
    </source>
</evidence>
<dbReference type="PANTHER" id="PTHR46732:SF8">
    <property type="entry name" value="ATP-DEPENDENT PROTEASE LA (LON) DOMAIN PROTEIN"/>
    <property type="match status" value="1"/>
</dbReference>
<dbReference type="EMBL" id="DS985243">
    <property type="protein sequence ID" value="EDV26348.1"/>
    <property type="molecule type" value="Genomic_DNA"/>
</dbReference>
<dbReference type="PROSITE" id="PS51788">
    <property type="entry name" value="CULT"/>
    <property type="match status" value="1"/>
</dbReference>
<proteinExistence type="inferred from homology"/>
<dbReference type="PANTHER" id="PTHR46732">
    <property type="entry name" value="ATP-DEPENDENT PROTEASE LA (LON) DOMAIN PROTEIN"/>
    <property type="match status" value="1"/>
</dbReference>
<dbReference type="Pfam" id="PF03226">
    <property type="entry name" value="Yippee-Mis18"/>
    <property type="match status" value="1"/>
</dbReference>
<keyword evidence="8" id="KW-0539">Nucleus</keyword>
<dbReference type="SUPFAM" id="SSF88697">
    <property type="entry name" value="PUA domain-like"/>
    <property type="match status" value="1"/>
</dbReference>
<dbReference type="GO" id="GO:0005634">
    <property type="term" value="C:nucleus"/>
    <property type="evidence" value="ECO:0000318"/>
    <property type="project" value="GO_Central"/>
</dbReference>
<evidence type="ECO:0000256" key="3">
    <source>
        <dbReference type="ARBA" id="ARBA00005293"/>
    </source>
</evidence>
<evidence type="ECO:0000313" key="16">
    <source>
        <dbReference type="Proteomes" id="UP000009022"/>
    </source>
</evidence>
<keyword evidence="5" id="KW-0479">Metal-binding</keyword>
<evidence type="ECO:0000256" key="4">
    <source>
        <dbReference type="ARBA" id="ARBA00014394"/>
    </source>
</evidence>
<dbReference type="RefSeq" id="XP_002110344.1">
    <property type="nucleotide sequence ID" value="XM_002110308.1"/>
</dbReference>
<comment type="subcellular location">
    <subcellularLocation>
        <location evidence="1">Nucleus</location>
    </subcellularLocation>
</comment>
<feature type="region of interest" description="Disordered" evidence="12">
    <location>
        <begin position="1"/>
        <end position="81"/>
    </location>
</feature>
<dbReference type="Pfam" id="PF02190">
    <property type="entry name" value="LON_substr_bdg"/>
    <property type="match status" value="1"/>
</dbReference>
<comment type="subunit">
    <text evidence="11">Likely a component of a DCX (DDB1-CUL4-X-box) protein ligase complex. May interact with pic/DDB1.</text>
</comment>
<dbReference type="KEGG" id="tad:TRIADDRAFT_22188"/>
<dbReference type="GO" id="GO:0030177">
    <property type="term" value="P:positive regulation of Wnt signaling pathway"/>
    <property type="evidence" value="ECO:0000318"/>
    <property type="project" value="GO_Central"/>
</dbReference>
<evidence type="ECO:0000256" key="1">
    <source>
        <dbReference type="ARBA" id="ARBA00004123"/>
    </source>
</evidence>
<evidence type="ECO:0000256" key="9">
    <source>
        <dbReference type="ARBA" id="ARBA00030079"/>
    </source>
</evidence>
<evidence type="ECO:0000256" key="11">
    <source>
        <dbReference type="ARBA" id="ARBA00046796"/>
    </source>
</evidence>
<accession>B3RRH9</accession>
<dbReference type="eggNOG" id="KOG1400">
    <property type="taxonomic scope" value="Eukaryota"/>
</dbReference>
<organism evidence="15 16">
    <name type="scientific">Trichoplax adhaerens</name>
    <name type="common">Trichoplax reptans</name>
    <dbReference type="NCBI Taxonomy" id="10228"/>
    <lineage>
        <taxon>Eukaryota</taxon>
        <taxon>Metazoa</taxon>
        <taxon>Placozoa</taxon>
        <taxon>Uniplacotomia</taxon>
        <taxon>Trichoplacea</taxon>
        <taxon>Trichoplacidae</taxon>
        <taxon>Trichoplax</taxon>
    </lineage>
</organism>
<reference evidence="15 16" key="1">
    <citation type="journal article" date="2008" name="Nature">
        <title>The Trichoplax genome and the nature of placozoans.</title>
        <authorList>
            <person name="Srivastava M."/>
            <person name="Begovic E."/>
            <person name="Chapman J."/>
            <person name="Putnam N.H."/>
            <person name="Hellsten U."/>
            <person name="Kawashima T."/>
            <person name="Kuo A."/>
            <person name="Mitros T."/>
            <person name="Salamov A."/>
            <person name="Carpenter M.L."/>
            <person name="Signorovitch A.Y."/>
            <person name="Moreno M.A."/>
            <person name="Kamm K."/>
            <person name="Grimwood J."/>
            <person name="Schmutz J."/>
            <person name="Shapiro H."/>
            <person name="Grigoriev I.V."/>
            <person name="Buss L.W."/>
            <person name="Schierwater B."/>
            <person name="Dellaporta S.L."/>
            <person name="Rokhsar D.S."/>
        </authorList>
    </citation>
    <scope>NUCLEOTIDE SEQUENCE [LARGE SCALE GENOMIC DNA]</scope>
    <source>
        <strain evidence="15 16">Grell-BS-1999</strain>
    </source>
</reference>
<dbReference type="CDD" id="cd15777">
    <property type="entry name" value="CRBN_C_like"/>
    <property type="match status" value="1"/>
</dbReference>
<evidence type="ECO:0000256" key="6">
    <source>
        <dbReference type="ARBA" id="ARBA00022786"/>
    </source>
</evidence>
<dbReference type="Proteomes" id="UP000009022">
    <property type="component" value="Unassembled WGS sequence"/>
</dbReference>
<dbReference type="InterPro" id="IPR003111">
    <property type="entry name" value="Lon_prtase_N"/>
</dbReference>
<dbReference type="PhylomeDB" id="B3RRH9"/>
<dbReference type="FunCoup" id="B3RRH9">
    <property type="interactions" value="2168"/>
</dbReference>
<evidence type="ECO:0000256" key="8">
    <source>
        <dbReference type="ARBA" id="ARBA00023242"/>
    </source>
</evidence>
<dbReference type="Gene3D" id="2.170.150.20">
    <property type="entry name" value="Peptide methionine sulfoxide reductase"/>
    <property type="match status" value="1"/>
</dbReference>
<evidence type="ECO:0000256" key="2">
    <source>
        <dbReference type="ARBA" id="ARBA00004906"/>
    </source>
</evidence>
<comment type="similarity">
    <text evidence="3">Belongs to the CRBN family.</text>
</comment>
<protein>
    <recommendedName>
        <fullName evidence="4">Protein cereblon</fullName>
    </recommendedName>
    <alternativeName>
        <fullName evidence="9">Protein ohgata</fullName>
    </alternativeName>
</protein>
<dbReference type="GO" id="GO:0046872">
    <property type="term" value="F:metal ion binding"/>
    <property type="evidence" value="ECO:0007669"/>
    <property type="project" value="UniProtKB-KW"/>
</dbReference>
<evidence type="ECO:0000256" key="7">
    <source>
        <dbReference type="ARBA" id="ARBA00022833"/>
    </source>
</evidence>
<dbReference type="FunFam" id="2.170.150.20:FF:000005">
    <property type="entry name" value="Blast:Protein cereblon homolog"/>
    <property type="match status" value="1"/>
</dbReference>
<evidence type="ECO:0000259" key="13">
    <source>
        <dbReference type="PROSITE" id="PS51787"/>
    </source>
</evidence>
<dbReference type="CTD" id="6751559"/>
<dbReference type="SMART" id="SM00464">
    <property type="entry name" value="LON"/>
    <property type="match status" value="1"/>
</dbReference>
<gene>
    <name evidence="15" type="ORF">TRIADDRAFT_22188</name>
</gene>